<sequence length="413" mass="45338">MAPSPCRLGACKQFKAHLYANTKPLRSDGLEGSDSNFPTYRPLHVFQTSTSEVANKASSANIPRPSQAMVLEHIGTEATLIGLHVYRENLRLRLPLGLCRKPQAPRGALMDKNRRLCDNTHVVLSSPSFSIFLNHLGSNPSALPQTAQVKVERQSQEQAQILQDVNPYSAQSQQQHIGMAMVPEQTMNFSLLSLHCTSNNSHPKAFVANPLEFVEEASQRGDDKVEVHPIKCRTEMRKAAEPVEVCQTIGSTGTTVGILLIDENYLKELIHRTFATTIGRGSHRHKTGSLCDTKLRPVLKFWRRQLNPQLARQARSVSTRFTMTSLSRVPDTSHTTRHRSNSISLNDDAKPKVFDEQGAIGKHFTEQGAVGGTAQKLGGAFDKEGALGKQFTSEGAIGGRVQTTMGGEKDRGG</sequence>
<dbReference type="EMBL" id="JAWRVI010000098">
    <property type="protein sequence ID" value="KAK4077554.1"/>
    <property type="molecule type" value="Genomic_DNA"/>
</dbReference>
<protein>
    <submittedName>
        <fullName evidence="2">Uncharacterized protein</fullName>
    </submittedName>
</protein>
<proteinExistence type="predicted"/>
<evidence type="ECO:0000313" key="2">
    <source>
        <dbReference type="EMBL" id="KAK4077554.1"/>
    </source>
</evidence>
<organism evidence="2 3">
    <name type="scientific">Purpureocillium lilacinum</name>
    <name type="common">Paecilomyces lilacinus</name>
    <dbReference type="NCBI Taxonomy" id="33203"/>
    <lineage>
        <taxon>Eukaryota</taxon>
        <taxon>Fungi</taxon>
        <taxon>Dikarya</taxon>
        <taxon>Ascomycota</taxon>
        <taxon>Pezizomycotina</taxon>
        <taxon>Sordariomycetes</taxon>
        <taxon>Hypocreomycetidae</taxon>
        <taxon>Hypocreales</taxon>
        <taxon>Ophiocordycipitaceae</taxon>
        <taxon>Purpureocillium</taxon>
    </lineage>
</organism>
<evidence type="ECO:0000256" key="1">
    <source>
        <dbReference type="SAM" id="MobiDB-lite"/>
    </source>
</evidence>
<gene>
    <name evidence="2" type="ORF">Purlil1_12316</name>
</gene>
<accession>A0ABR0BH56</accession>
<comment type="caution">
    <text evidence="2">The sequence shown here is derived from an EMBL/GenBank/DDBJ whole genome shotgun (WGS) entry which is preliminary data.</text>
</comment>
<keyword evidence="3" id="KW-1185">Reference proteome</keyword>
<dbReference type="Proteomes" id="UP001287286">
    <property type="component" value="Unassembled WGS sequence"/>
</dbReference>
<reference evidence="2 3" key="1">
    <citation type="journal article" date="2024" name="Microbiol. Resour. Announc.">
        <title>Genome annotations for the ascomycete fungi Trichoderma harzianum, Trichoderma aggressivum, and Purpureocillium lilacinum.</title>
        <authorList>
            <person name="Beijen E.P.W."/>
            <person name="Ohm R.A."/>
        </authorList>
    </citation>
    <scope>NUCLEOTIDE SEQUENCE [LARGE SCALE GENOMIC DNA]</scope>
    <source>
        <strain evidence="2 3">CBS 150709</strain>
    </source>
</reference>
<name>A0ABR0BH56_PURLI</name>
<feature type="region of interest" description="Disordered" evidence="1">
    <location>
        <begin position="391"/>
        <end position="413"/>
    </location>
</feature>
<evidence type="ECO:0000313" key="3">
    <source>
        <dbReference type="Proteomes" id="UP001287286"/>
    </source>
</evidence>
<feature type="region of interest" description="Disordered" evidence="1">
    <location>
        <begin position="327"/>
        <end position="348"/>
    </location>
</feature>